<evidence type="ECO:0000313" key="5">
    <source>
        <dbReference type="EMBL" id="RKD33904.1"/>
    </source>
</evidence>
<keyword evidence="3" id="KW-0812">Transmembrane</keyword>
<feature type="domain" description="Cell envelope-related transcriptional attenuator" evidence="4">
    <location>
        <begin position="85"/>
        <end position="237"/>
    </location>
</feature>
<accession>A0A419T8N2</accession>
<evidence type="ECO:0000256" key="3">
    <source>
        <dbReference type="SAM" id="Phobius"/>
    </source>
</evidence>
<comment type="similarity">
    <text evidence="1">Belongs to the LytR/CpsA/Psr (LCP) family.</text>
</comment>
<dbReference type="Pfam" id="PF03816">
    <property type="entry name" value="LytR_cpsA_psr"/>
    <property type="match status" value="1"/>
</dbReference>
<keyword evidence="3" id="KW-1133">Transmembrane helix</keyword>
<dbReference type="RefSeq" id="WP_120167370.1">
    <property type="nucleotide sequence ID" value="NZ_MCIB01000003.1"/>
</dbReference>
<feature type="transmembrane region" description="Helical" evidence="3">
    <location>
        <begin position="7"/>
        <end position="27"/>
    </location>
</feature>
<dbReference type="Proteomes" id="UP000284177">
    <property type="component" value="Unassembled WGS sequence"/>
</dbReference>
<reference evidence="5 6" key="1">
    <citation type="submission" date="2016-08" db="EMBL/GenBank/DDBJ databases">
        <title>Novel Firmicutes and Novel Genomes.</title>
        <authorList>
            <person name="Poppleton D.I."/>
            <person name="Gribaldo S."/>
        </authorList>
    </citation>
    <scope>NUCLEOTIDE SEQUENCE [LARGE SCALE GENOMIC DNA]</scope>
    <source>
        <strain evidence="5 6">CTT3</strain>
    </source>
</reference>
<keyword evidence="6" id="KW-1185">Reference proteome</keyword>
<evidence type="ECO:0000256" key="2">
    <source>
        <dbReference type="SAM" id="MobiDB-lite"/>
    </source>
</evidence>
<comment type="caution">
    <text evidence="5">The sequence shown here is derived from an EMBL/GenBank/DDBJ whole genome shotgun (WGS) entry which is preliminary data.</text>
</comment>
<sequence length="315" mass="35433">MKQFLKVFSIAFICFALAIGAGVFTYFKFYDTSTADAQSVEEPSNNKNDEENDSGKNDKELTPFEKAVKESERINVLLLGLEEVRTDTIVFASYDPITKKANLISIPRDTYYHRAGYDQPDKRKINAVYGDAGAKGVTRVVSHILGVPIHHYVLVTYEGVEEIVNALGGVEVDVPFHMKYEDPTDDPPLYIDIPAGKQILKGEKAVHFLRYRHGYPDGDLGRIKAQQQFMKSAAKKALSIRLPYVANAVFKNVETDMSLQEMLSYVLKLKGFSMDNISMRTLPGRPINKFGLSYFAHDPKQVKGLMKDIYGVKED</sequence>
<evidence type="ECO:0000256" key="1">
    <source>
        <dbReference type="ARBA" id="ARBA00006068"/>
    </source>
</evidence>
<dbReference type="PANTHER" id="PTHR33392">
    <property type="entry name" value="POLYISOPRENYL-TEICHOIC ACID--PEPTIDOGLYCAN TEICHOIC ACID TRANSFERASE TAGU"/>
    <property type="match status" value="1"/>
</dbReference>
<organism evidence="5 6">
    <name type="scientific">Thermohalobacter berrensis</name>
    <dbReference type="NCBI Taxonomy" id="99594"/>
    <lineage>
        <taxon>Bacteria</taxon>
        <taxon>Bacillati</taxon>
        <taxon>Bacillota</taxon>
        <taxon>Tissierellia</taxon>
        <taxon>Tissierellales</taxon>
        <taxon>Thermohalobacteraceae</taxon>
        <taxon>Thermohalobacter</taxon>
    </lineage>
</organism>
<dbReference type="InterPro" id="IPR050922">
    <property type="entry name" value="LytR/CpsA/Psr_CW_biosynth"/>
</dbReference>
<dbReference type="AlphaFoldDB" id="A0A419T8N2"/>
<dbReference type="OrthoDB" id="305468at2"/>
<evidence type="ECO:0000259" key="4">
    <source>
        <dbReference type="Pfam" id="PF03816"/>
    </source>
</evidence>
<feature type="region of interest" description="Disordered" evidence="2">
    <location>
        <begin position="38"/>
        <end position="60"/>
    </location>
</feature>
<dbReference type="EMBL" id="MCIB01000003">
    <property type="protein sequence ID" value="RKD33904.1"/>
    <property type="molecule type" value="Genomic_DNA"/>
</dbReference>
<keyword evidence="3" id="KW-0472">Membrane</keyword>
<feature type="compositionally biased region" description="Basic and acidic residues" evidence="2">
    <location>
        <begin position="47"/>
        <end position="60"/>
    </location>
</feature>
<protein>
    <recommendedName>
        <fullName evidence="4">Cell envelope-related transcriptional attenuator domain-containing protein</fullName>
    </recommendedName>
</protein>
<gene>
    <name evidence="5" type="ORF">BET03_08225</name>
</gene>
<dbReference type="PANTHER" id="PTHR33392:SF6">
    <property type="entry name" value="POLYISOPRENYL-TEICHOIC ACID--PEPTIDOGLYCAN TEICHOIC ACID TRANSFERASE TAGU"/>
    <property type="match status" value="1"/>
</dbReference>
<proteinExistence type="inferred from homology"/>
<evidence type="ECO:0000313" key="6">
    <source>
        <dbReference type="Proteomes" id="UP000284177"/>
    </source>
</evidence>
<name>A0A419T8N2_9FIRM</name>
<dbReference type="Gene3D" id="3.40.630.190">
    <property type="entry name" value="LCP protein"/>
    <property type="match status" value="1"/>
</dbReference>
<dbReference type="NCBIfam" id="TIGR00350">
    <property type="entry name" value="lytR_cpsA_psr"/>
    <property type="match status" value="1"/>
</dbReference>
<dbReference type="InterPro" id="IPR004474">
    <property type="entry name" value="LytR_CpsA_psr"/>
</dbReference>